<dbReference type="GO" id="GO:0035556">
    <property type="term" value="P:intracellular signal transduction"/>
    <property type="evidence" value="ECO:0007669"/>
    <property type="project" value="InterPro"/>
</dbReference>
<organism evidence="3 4">
    <name type="scientific">Caligus rogercresseyi</name>
    <name type="common">Sea louse</name>
    <dbReference type="NCBI Taxonomy" id="217165"/>
    <lineage>
        <taxon>Eukaryota</taxon>
        <taxon>Metazoa</taxon>
        <taxon>Ecdysozoa</taxon>
        <taxon>Arthropoda</taxon>
        <taxon>Crustacea</taxon>
        <taxon>Multicrustacea</taxon>
        <taxon>Hexanauplia</taxon>
        <taxon>Copepoda</taxon>
        <taxon>Siphonostomatoida</taxon>
        <taxon>Caligidae</taxon>
        <taxon>Caligus</taxon>
    </lineage>
</organism>
<feature type="compositionally biased region" description="Basic and acidic residues" evidence="1">
    <location>
        <begin position="107"/>
        <end position="122"/>
    </location>
</feature>
<dbReference type="InterPro" id="IPR036481">
    <property type="entry name" value="Bcr-Abl_oncoprot_oligo_sf"/>
</dbReference>
<dbReference type="PANTHER" id="PTHR23182">
    <property type="entry name" value="BREAKPOINT CLUSTER REGION PROTEIN BCR"/>
    <property type="match status" value="1"/>
</dbReference>
<dbReference type="PROSITE" id="PS00741">
    <property type="entry name" value="DH_1"/>
    <property type="match status" value="1"/>
</dbReference>
<dbReference type="SMART" id="SM00325">
    <property type="entry name" value="RhoGEF"/>
    <property type="match status" value="1"/>
</dbReference>
<feature type="region of interest" description="Disordered" evidence="1">
    <location>
        <begin position="75"/>
        <end position="162"/>
    </location>
</feature>
<feature type="compositionally biased region" description="Basic and acidic residues" evidence="1">
    <location>
        <begin position="130"/>
        <end position="162"/>
    </location>
</feature>
<feature type="region of interest" description="Disordered" evidence="1">
    <location>
        <begin position="268"/>
        <end position="309"/>
    </location>
</feature>
<feature type="compositionally biased region" description="Low complexity" evidence="1">
    <location>
        <begin position="227"/>
        <end position="241"/>
    </location>
</feature>
<dbReference type="OrthoDB" id="2155291at2759"/>
<dbReference type="InterPro" id="IPR001331">
    <property type="entry name" value="GDS_CDC24_CS"/>
</dbReference>
<dbReference type="Pfam" id="PF00621">
    <property type="entry name" value="RhoGEF"/>
    <property type="match status" value="1"/>
</dbReference>
<dbReference type="GO" id="GO:0016020">
    <property type="term" value="C:membrane"/>
    <property type="evidence" value="ECO:0007669"/>
    <property type="project" value="TreeGrafter"/>
</dbReference>
<dbReference type="SUPFAM" id="SSF48065">
    <property type="entry name" value="DBL homology domain (DH-domain)"/>
    <property type="match status" value="1"/>
</dbReference>
<dbReference type="SUPFAM" id="SSF50729">
    <property type="entry name" value="PH domain-like"/>
    <property type="match status" value="1"/>
</dbReference>
<dbReference type="Pfam" id="PF19057">
    <property type="entry name" value="PH_19"/>
    <property type="match status" value="1"/>
</dbReference>
<proteinExistence type="predicted"/>
<name>A0A7T8HLH7_CALRO</name>
<feature type="domain" description="DH" evidence="2">
    <location>
        <begin position="313"/>
        <end position="504"/>
    </location>
</feature>
<accession>A0A7T8HLH7</accession>
<dbReference type="InterPro" id="IPR035899">
    <property type="entry name" value="DBL_dom_sf"/>
</dbReference>
<evidence type="ECO:0000313" key="4">
    <source>
        <dbReference type="Proteomes" id="UP000595437"/>
    </source>
</evidence>
<dbReference type="Gene3D" id="1.20.900.10">
    <property type="entry name" value="Dbl homology (DH) domain"/>
    <property type="match status" value="1"/>
</dbReference>
<dbReference type="Gene3D" id="2.30.29.30">
    <property type="entry name" value="Pleckstrin-homology domain (PH domain)/Phosphotyrosine-binding domain (PTB)"/>
    <property type="match status" value="1"/>
</dbReference>
<feature type="compositionally biased region" description="Basic and acidic residues" evidence="1">
    <location>
        <begin position="284"/>
        <end position="294"/>
    </location>
</feature>
<dbReference type="GO" id="GO:0005085">
    <property type="term" value="F:guanyl-nucleotide exchange factor activity"/>
    <property type="evidence" value="ECO:0007669"/>
    <property type="project" value="InterPro"/>
</dbReference>
<evidence type="ECO:0000259" key="2">
    <source>
        <dbReference type="PROSITE" id="PS50010"/>
    </source>
</evidence>
<dbReference type="PROSITE" id="PS50010">
    <property type="entry name" value="DH_2"/>
    <property type="match status" value="1"/>
</dbReference>
<dbReference type="InterPro" id="IPR011993">
    <property type="entry name" value="PH-like_dom_sf"/>
</dbReference>
<gene>
    <name evidence="3" type="ORF">FKW44_004378</name>
</gene>
<dbReference type="InterPro" id="IPR000219">
    <property type="entry name" value="DH_dom"/>
</dbReference>
<protein>
    <submittedName>
        <fullName evidence="3">Active breakpoint cluster regionrelated proteinlike</fullName>
    </submittedName>
</protein>
<dbReference type="InterPro" id="IPR037769">
    <property type="entry name" value="Abr/Bcr"/>
</dbReference>
<dbReference type="Proteomes" id="UP000595437">
    <property type="component" value="Chromosome 3"/>
</dbReference>
<feature type="non-terminal residue" evidence="3">
    <location>
        <position position="574"/>
    </location>
</feature>
<dbReference type="GO" id="GO:0005096">
    <property type="term" value="F:GTPase activator activity"/>
    <property type="evidence" value="ECO:0007669"/>
    <property type="project" value="InterPro"/>
</dbReference>
<dbReference type="CDD" id="cd00160">
    <property type="entry name" value="RhoGEF"/>
    <property type="match status" value="1"/>
</dbReference>
<sequence>MNSDGESKLFIDFREAWDSRYPGSELPVAWEEDVRANLEKHESKVLSLREELQKEEMYVEYLNNLLVDIEKHRKELRQGGEERGDEEEESPFVTVINVSSPTGGDDDNSKSDKDSSSGKKPDFSSFQSSQKEENAKKEESCSIKTESVHRGQPDGHSEPRIESGKIKALRANWEKHLIPASVPEPLYDTVPTEEDVCYDNHLLYGGNSLKSDTLSSGDLGFEEELKSSSPLQSGTLSSSDTDGGGFHNLDDERNYVNIQYFLANGRGGSGGNAAASDDDELDESSPRTPERSPGDRVPPPIRARKSPSSPGITYPCVLNSVLDSESVYLEGLSVLLQYMKAMKVTLGTPNPVIPKEDFELIFYKIPELHELHYTFYNSLKKRVNASGPTSVGQPFKMLASRTKTYAAFLKNYPAALSALHRSTETYPQFADLTRSIKLRSVKGLARGQVLSLEELLHKPVARVQKHCLCLQDLIKYSPADSPDLPSLQDALQTVQGFLNDYNVSHAGELFPHQERMMRHLVKNSFIVELFEGSRKLRHLFLFNDVLVCAKYKASGGGRNEKFTFQLKWYIPLAQ</sequence>
<feature type="region of interest" description="Disordered" evidence="1">
    <location>
        <begin position="223"/>
        <end position="249"/>
    </location>
</feature>
<reference evidence="4" key="1">
    <citation type="submission" date="2021-01" db="EMBL/GenBank/DDBJ databases">
        <title>Caligus Genome Assembly.</title>
        <authorList>
            <person name="Gallardo-Escarate C."/>
        </authorList>
    </citation>
    <scope>NUCLEOTIDE SEQUENCE [LARGE SCALE GENOMIC DNA]</scope>
</reference>
<dbReference type="AlphaFoldDB" id="A0A7T8HLH7"/>
<dbReference type="Gene3D" id="4.10.280.30">
    <property type="entry name" value="Bcr-Abl oncoprotein oligomerisation domain"/>
    <property type="match status" value="1"/>
</dbReference>
<dbReference type="EMBL" id="CP045892">
    <property type="protein sequence ID" value="QQP52273.1"/>
    <property type="molecule type" value="Genomic_DNA"/>
</dbReference>
<evidence type="ECO:0000256" key="1">
    <source>
        <dbReference type="SAM" id="MobiDB-lite"/>
    </source>
</evidence>
<dbReference type="PANTHER" id="PTHR23182:SF1">
    <property type="entry name" value="RHO GTPASE ACTIVATING PROTEIN AT 1A, ISOFORM E"/>
    <property type="match status" value="1"/>
</dbReference>
<evidence type="ECO:0000313" key="3">
    <source>
        <dbReference type="EMBL" id="QQP52273.1"/>
    </source>
</evidence>
<keyword evidence="4" id="KW-1185">Reference proteome</keyword>